<dbReference type="Proteomes" id="UP000666915">
    <property type="component" value="Unassembled WGS sequence"/>
</dbReference>
<protein>
    <submittedName>
        <fullName evidence="1">Uncharacterized protein</fullName>
    </submittedName>
</protein>
<proteinExistence type="predicted"/>
<evidence type="ECO:0000313" key="2">
    <source>
        <dbReference type="Proteomes" id="UP000666915"/>
    </source>
</evidence>
<keyword evidence="2" id="KW-1185">Reference proteome</keyword>
<sequence>MNRLVDRILDRIAPKATASACSGGYFCNAAGHPGYWYRFCCLDSGCQWTKIRSSC</sequence>
<dbReference type="EMBL" id="JAGEOK010000010">
    <property type="protein sequence ID" value="MBO2439355.1"/>
    <property type="molecule type" value="Genomic_DNA"/>
</dbReference>
<comment type="caution">
    <text evidence="1">The sequence shown here is derived from an EMBL/GenBank/DDBJ whole genome shotgun (WGS) entry which is preliminary data.</text>
</comment>
<name>A0ABS3QZW1_9ACTN</name>
<evidence type="ECO:0000313" key="1">
    <source>
        <dbReference type="EMBL" id="MBO2439355.1"/>
    </source>
</evidence>
<gene>
    <name evidence="1" type="ORF">J4557_17670</name>
</gene>
<organism evidence="1 2">
    <name type="scientific">Actinomadura nitritigenes</name>
    <dbReference type="NCBI Taxonomy" id="134602"/>
    <lineage>
        <taxon>Bacteria</taxon>
        <taxon>Bacillati</taxon>
        <taxon>Actinomycetota</taxon>
        <taxon>Actinomycetes</taxon>
        <taxon>Streptosporangiales</taxon>
        <taxon>Thermomonosporaceae</taxon>
        <taxon>Actinomadura</taxon>
    </lineage>
</organism>
<dbReference type="RefSeq" id="WP_190851661.1">
    <property type="nucleotide sequence ID" value="NZ_BAAAGM010000033.1"/>
</dbReference>
<accession>A0ABS3QZW1</accession>
<reference evidence="1 2" key="1">
    <citation type="submission" date="2021-03" db="EMBL/GenBank/DDBJ databases">
        <authorList>
            <person name="Kanchanasin P."/>
            <person name="Saeng-In P."/>
            <person name="Phongsopitanun W."/>
            <person name="Yuki M."/>
            <person name="Kudo T."/>
            <person name="Ohkuma M."/>
            <person name="Tanasupawat S."/>
        </authorList>
    </citation>
    <scope>NUCLEOTIDE SEQUENCE [LARGE SCALE GENOMIC DNA]</scope>
    <source>
        <strain evidence="1 2">L46</strain>
    </source>
</reference>